<feature type="domain" description="Radical SAM core" evidence="10">
    <location>
        <begin position="32"/>
        <end position="270"/>
    </location>
</feature>
<keyword evidence="9" id="KW-0809">Transit peptide</keyword>
<reference evidence="11 12" key="1">
    <citation type="journal article" date="2019" name="Mol. Ecol. Resour.">
        <title>Chromosome-level genome assembly of Triplophysa tibetana, a fish adapted to the harsh high-altitude environment of the Tibetan Plateau.</title>
        <authorList>
            <person name="Yang X."/>
            <person name="Liu H."/>
            <person name="Ma Z."/>
            <person name="Zou Y."/>
            <person name="Zou M."/>
            <person name="Mao Y."/>
            <person name="Li X."/>
            <person name="Wang H."/>
            <person name="Chen T."/>
            <person name="Wang W."/>
            <person name="Yang R."/>
        </authorList>
    </citation>
    <scope>NUCLEOTIDE SEQUENCE [LARGE SCALE GENOMIC DNA]</scope>
    <source>
        <strain evidence="11">TTIB1903HZAU</strain>
        <tissue evidence="11">Muscle</tissue>
    </source>
</reference>
<dbReference type="SFLD" id="SFLDG01065">
    <property type="entry name" value="anaerobic_coproporphyrinogen-I"/>
    <property type="match status" value="1"/>
</dbReference>
<keyword evidence="12" id="KW-1185">Reference proteome</keyword>
<dbReference type="Pfam" id="PF04055">
    <property type="entry name" value="Radical_SAM"/>
    <property type="match status" value="1"/>
</dbReference>
<dbReference type="InterPro" id="IPR004559">
    <property type="entry name" value="HemW-like"/>
</dbReference>
<dbReference type="Gene3D" id="3.20.20.70">
    <property type="entry name" value="Aldolase class I"/>
    <property type="match status" value="1"/>
</dbReference>
<name>A0A5A9N8L9_9TELE</name>
<dbReference type="InterPro" id="IPR034505">
    <property type="entry name" value="Coproporphyrinogen-III_oxidase"/>
</dbReference>
<evidence type="ECO:0000256" key="8">
    <source>
        <dbReference type="ARBA" id="ARBA00045130"/>
    </source>
</evidence>
<comment type="caution">
    <text evidence="11">The sequence shown here is derived from an EMBL/GenBank/DDBJ whole genome shotgun (WGS) entry which is preliminary data.</text>
</comment>
<accession>A0A5A9N8L9</accession>
<keyword evidence="9" id="KW-0004">4Fe-4S</keyword>
<dbReference type="InterPro" id="IPR058240">
    <property type="entry name" value="rSAM_sf"/>
</dbReference>
<dbReference type="SFLD" id="SFLDF00288">
    <property type="entry name" value="HemN-like__clustered_with_nucl"/>
    <property type="match status" value="1"/>
</dbReference>
<dbReference type="NCBIfam" id="TIGR00539">
    <property type="entry name" value="hemN_rel"/>
    <property type="match status" value="1"/>
</dbReference>
<evidence type="ECO:0000256" key="2">
    <source>
        <dbReference type="ARBA" id="ARBA00022617"/>
    </source>
</evidence>
<protein>
    <recommendedName>
        <fullName evidence="9">Radical S-adenosyl methionine domain-containing protein</fullName>
    </recommendedName>
</protein>
<organism evidence="11 12">
    <name type="scientific">Triplophysa tibetana</name>
    <dbReference type="NCBI Taxonomy" id="1572043"/>
    <lineage>
        <taxon>Eukaryota</taxon>
        <taxon>Metazoa</taxon>
        <taxon>Chordata</taxon>
        <taxon>Craniata</taxon>
        <taxon>Vertebrata</taxon>
        <taxon>Euteleostomi</taxon>
        <taxon>Actinopterygii</taxon>
        <taxon>Neopterygii</taxon>
        <taxon>Teleostei</taxon>
        <taxon>Ostariophysi</taxon>
        <taxon>Cypriniformes</taxon>
        <taxon>Nemacheilidae</taxon>
        <taxon>Triplophysa</taxon>
    </lineage>
</organism>
<dbReference type="SUPFAM" id="SSF102114">
    <property type="entry name" value="Radical SAM enzymes"/>
    <property type="match status" value="1"/>
</dbReference>
<keyword evidence="6 9" id="KW-0411">Iron-sulfur</keyword>
<gene>
    <name evidence="11" type="ORF">E1301_Tti009809</name>
</gene>
<dbReference type="GO" id="GO:0004109">
    <property type="term" value="F:coproporphyrinogen oxidase activity"/>
    <property type="evidence" value="ECO:0007669"/>
    <property type="project" value="InterPro"/>
</dbReference>
<evidence type="ECO:0000256" key="1">
    <source>
        <dbReference type="ARBA" id="ARBA00006100"/>
    </source>
</evidence>
<evidence type="ECO:0000313" key="12">
    <source>
        <dbReference type="Proteomes" id="UP000324632"/>
    </source>
</evidence>
<evidence type="ECO:0000256" key="5">
    <source>
        <dbReference type="ARBA" id="ARBA00023004"/>
    </source>
</evidence>
<dbReference type="AlphaFoldDB" id="A0A5A9N8L9"/>
<keyword evidence="5 9" id="KW-0408">Iron</keyword>
<keyword evidence="4 9" id="KW-0479">Metal-binding</keyword>
<dbReference type="CDD" id="cd01335">
    <property type="entry name" value="Radical_SAM"/>
    <property type="match status" value="1"/>
</dbReference>
<dbReference type="PROSITE" id="PS51918">
    <property type="entry name" value="RADICAL_SAM"/>
    <property type="match status" value="1"/>
</dbReference>
<dbReference type="PANTHER" id="PTHR13932">
    <property type="entry name" value="COPROPORPHYRINIGEN III OXIDASE"/>
    <property type="match status" value="1"/>
</dbReference>
<proteinExistence type="inferred from homology"/>
<dbReference type="EMBL" id="SOYY01000021">
    <property type="protein sequence ID" value="KAA0705326.1"/>
    <property type="molecule type" value="Genomic_DNA"/>
</dbReference>
<dbReference type="InterPro" id="IPR006638">
    <property type="entry name" value="Elp3/MiaA/NifB-like_rSAM"/>
</dbReference>
<dbReference type="InterPro" id="IPR013785">
    <property type="entry name" value="Aldolase_TIM"/>
</dbReference>
<keyword evidence="3 9" id="KW-0949">S-adenosyl-L-methionine</keyword>
<dbReference type="GO" id="GO:0046872">
    <property type="term" value="F:metal ion binding"/>
    <property type="evidence" value="ECO:0007669"/>
    <property type="project" value="UniProtKB-UniRule"/>
</dbReference>
<dbReference type="Pfam" id="PF06969">
    <property type="entry name" value="HemN_C"/>
    <property type="match status" value="1"/>
</dbReference>
<comment type="function">
    <text evidence="8 9">May be a heme chaperone, appears to bind heme. Homologous bacterial proteins do not have oxygen-independent coproporphyrinogen-III oxidase activity. Binds 1 [4Fe-4S] cluster. The cluster is coordinated with 3 cysteines and an exchangeable S-adenosyl-L-methionine.</text>
</comment>
<evidence type="ECO:0000256" key="3">
    <source>
        <dbReference type="ARBA" id="ARBA00022691"/>
    </source>
</evidence>
<dbReference type="SMART" id="SM00729">
    <property type="entry name" value="Elp3"/>
    <property type="match status" value="1"/>
</dbReference>
<dbReference type="InterPro" id="IPR010723">
    <property type="entry name" value="HemN_C"/>
</dbReference>
<dbReference type="Proteomes" id="UP000324632">
    <property type="component" value="Chromosome 21"/>
</dbReference>
<sequence length="447" mass="50489">MKLICRYFLKKHVLECKRTSIGDILLRSVATCLPPHADKASLYVHWPYCLKLCSYCNFNKYIPRSQNHAVMTECLQKETETLLQLSQISRISSVFFGGGTPSLAQPSTIAAVLKTVSKHAHVSDDAEVTLEVNPTPSGRASLRDFTLAGVNRFSIGIQSLNDDYLRTLGRDHDSQHALQTVSEARMLCPGRVSVDVMFALPGQSVKSWESELKKLLPVCDDHVSLYQLTLERGTRLFKQVERGELSMPGDDVTAVMYQSAREVLEQAGFLQYEVSNFSKNNAVSQHNLGYWRGQQYIGVGPGAHGRFVPRAVGGDQREARTQALEPDVWIREVQRQGHGTRRRIQLDHHGLLEEVLVMGLRMNEGINQQHWMLFSPEADLYQIFGMSDNIQELQSEGLLILDDRGLRCSWEGLALLDSILPTMLLELEKFLQSRGMIKTRYDNKKLT</sequence>
<keyword evidence="9" id="KW-0496">Mitochondrion</keyword>
<dbReference type="GO" id="GO:0051539">
    <property type="term" value="F:4 iron, 4 sulfur cluster binding"/>
    <property type="evidence" value="ECO:0007669"/>
    <property type="project" value="UniProtKB-UniRule"/>
</dbReference>
<comment type="subcellular location">
    <subcellularLocation>
        <location evidence="9">Mitochondrion</location>
    </subcellularLocation>
</comment>
<evidence type="ECO:0000256" key="7">
    <source>
        <dbReference type="ARBA" id="ARBA00023186"/>
    </source>
</evidence>
<evidence type="ECO:0000256" key="4">
    <source>
        <dbReference type="ARBA" id="ARBA00022723"/>
    </source>
</evidence>
<dbReference type="PANTHER" id="PTHR13932:SF5">
    <property type="entry name" value="RADICAL S-ADENOSYL METHIONINE DOMAIN-CONTAINING PROTEIN 1, MITOCHONDRIAL"/>
    <property type="match status" value="1"/>
</dbReference>
<dbReference type="InterPro" id="IPR007197">
    <property type="entry name" value="rSAM"/>
</dbReference>
<dbReference type="GO" id="GO:0006779">
    <property type="term" value="P:porphyrin-containing compound biosynthetic process"/>
    <property type="evidence" value="ECO:0007669"/>
    <property type="project" value="InterPro"/>
</dbReference>
<keyword evidence="2 9" id="KW-0349">Heme</keyword>
<dbReference type="GO" id="GO:0005739">
    <property type="term" value="C:mitochondrion"/>
    <property type="evidence" value="ECO:0007669"/>
    <property type="project" value="UniProtKB-SubCell"/>
</dbReference>
<evidence type="ECO:0000313" key="11">
    <source>
        <dbReference type="EMBL" id="KAA0705326.1"/>
    </source>
</evidence>
<evidence type="ECO:0000256" key="9">
    <source>
        <dbReference type="RuleBase" id="RU364116"/>
    </source>
</evidence>
<dbReference type="SFLD" id="SFLDF00562">
    <property type="entry name" value="HemN-like__clustered_with_heat"/>
    <property type="match status" value="1"/>
</dbReference>
<comment type="similarity">
    <text evidence="1">Belongs to the anaerobic coproporphyrinogen-III oxidase family. HemW subfamily.</text>
</comment>
<dbReference type="SFLD" id="SFLDS00029">
    <property type="entry name" value="Radical_SAM"/>
    <property type="match status" value="1"/>
</dbReference>
<keyword evidence="7 9" id="KW-0143">Chaperone</keyword>
<evidence type="ECO:0000259" key="10">
    <source>
        <dbReference type="PROSITE" id="PS51918"/>
    </source>
</evidence>
<evidence type="ECO:0000256" key="6">
    <source>
        <dbReference type="ARBA" id="ARBA00023014"/>
    </source>
</evidence>